<comment type="caution">
    <text evidence="2">The sequence shown here is derived from an EMBL/GenBank/DDBJ whole genome shotgun (WGS) entry which is preliminary data.</text>
</comment>
<protein>
    <submittedName>
        <fullName evidence="2">Uncharacterized protein</fullName>
    </submittedName>
</protein>
<name>A0A8S2IP58_9BILA</name>
<organism evidence="2 3">
    <name type="scientific">Didymodactylos carnosus</name>
    <dbReference type="NCBI Taxonomy" id="1234261"/>
    <lineage>
        <taxon>Eukaryota</taxon>
        <taxon>Metazoa</taxon>
        <taxon>Spiralia</taxon>
        <taxon>Gnathifera</taxon>
        <taxon>Rotifera</taxon>
        <taxon>Eurotatoria</taxon>
        <taxon>Bdelloidea</taxon>
        <taxon>Philodinida</taxon>
        <taxon>Philodinidae</taxon>
        <taxon>Didymodactylos</taxon>
    </lineage>
</organism>
<gene>
    <name evidence="1" type="ORF">OVA965_LOCUS14393</name>
    <name evidence="2" type="ORF">TMI583_LOCUS14391</name>
</gene>
<dbReference type="EMBL" id="CAJOBA010006231">
    <property type="protein sequence ID" value="CAF3767112.1"/>
    <property type="molecule type" value="Genomic_DNA"/>
</dbReference>
<dbReference type="AlphaFoldDB" id="A0A8S2IP58"/>
<evidence type="ECO:0000313" key="2">
    <source>
        <dbReference type="EMBL" id="CAF3767112.1"/>
    </source>
</evidence>
<proteinExistence type="predicted"/>
<accession>A0A8S2IP58</accession>
<dbReference type="Proteomes" id="UP000682733">
    <property type="component" value="Unassembled WGS sequence"/>
</dbReference>
<dbReference type="Proteomes" id="UP000677228">
    <property type="component" value="Unassembled WGS sequence"/>
</dbReference>
<evidence type="ECO:0000313" key="1">
    <source>
        <dbReference type="EMBL" id="CAF0997559.1"/>
    </source>
</evidence>
<reference evidence="2" key="1">
    <citation type="submission" date="2021-02" db="EMBL/GenBank/DDBJ databases">
        <authorList>
            <person name="Nowell W R."/>
        </authorList>
    </citation>
    <scope>NUCLEOTIDE SEQUENCE</scope>
</reference>
<dbReference type="EMBL" id="CAJNOK010006227">
    <property type="protein sequence ID" value="CAF0997559.1"/>
    <property type="molecule type" value="Genomic_DNA"/>
</dbReference>
<evidence type="ECO:0000313" key="3">
    <source>
        <dbReference type="Proteomes" id="UP000682733"/>
    </source>
</evidence>
<sequence length="78" mass="8956">MVKTVKYGVYGRVFFTWCPSISELPKAKSKCFTNVASFSHLAYAVAYSFTNQFQFRHLNHLKAIPRKVLVCYPSVFGQ</sequence>